<name>A0A0A9AE98_ARUDO</name>
<reference evidence="2" key="1">
    <citation type="submission" date="2014-09" db="EMBL/GenBank/DDBJ databases">
        <authorList>
            <person name="Magalhaes I.L.F."/>
            <person name="Oliveira U."/>
            <person name="Santos F.R."/>
            <person name="Vidigal T.H.D.A."/>
            <person name="Brescovit A.D."/>
            <person name="Santos A.J."/>
        </authorList>
    </citation>
    <scope>NUCLEOTIDE SEQUENCE</scope>
    <source>
        <tissue evidence="2">Shoot tissue taken approximately 20 cm above the soil surface</tissue>
    </source>
</reference>
<feature type="compositionally biased region" description="Low complexity" evidence="1">
    <location>
        <begin position="9"/>
        <end position="40"/>
    </location>
</feature>
<evidence type="ECO:0000313" key="2">
    <source>
        <dbReference type="EMBL" id="JAD47285.1"/>
    </source>
</evidence>
<accession>A0A0A9AE98</accession>
<sequence>MIGLCACKATPVASSSPPTPSPVSGGPPSSMTASSTPSPSLEAQTRQLQRLS</sequence>
<protein>
    <submittedName>
        <fullName evidence="2">Uncharacterized protein</fullName>
    </submittedName>
</protein>
<dbReference type="AlphaFoldDB" id="A0A0A9AE98"/>
<organism evidence="2">
    <name type="scientific">Arundo donax</name>
    <name type="common">Giant reed</name>
    <name type="synonym">Donax arundinaceus</name>
    <dbReference type="NCBI Taxonomy" id="35708"/>
    <lineage>
        <taxon>Eukaryota</taxon>
        <taxon>Viridiplantae</taxon>
        <taxon>Streptophyta</taxon>
        <taxon>Embryophyta</taxon>
        <taxon>Tracheophyta</taxon>
        <taxon>Spermatophyta</taxon>
        <taxon>Magnoliopsida</taxon>
        <taxon>Liliopsida</taxon>
        <taxon>Poales</taxon>
        <taxon>Poaceae</taxon>
        <taxon>PACMAD clade</taxon>
        <taxon>Arundinoideae</taxon>
        <taxon>Arundineae</taxon>
        <taxon>Arundo</taxon>
    </lineage>
</organism>
<feature type="compositionally biased region" description="Polar residues" evidence="1">
    <location>
        <begin position="41"/>
        <end position="52"/>
    </location>
</feature>
<proteinExistence type="predicted"/>
<dbReference type="EMBL" id="GBRH01250610">
    <property type="protein sequence ID" value="JAD47285.1"/>
    <property type="molecule type" value="Transcribed_RNA"/>
</dbReference>
<feature type="region of interest" description="Disordered" evidence="1">
    <location>
        <begin position="9"/>
        <end position="52"/>
    </location>
</feature>
<reference evidence="2" key="2">
    <citation type="journal article" date="2015" name="Data Brief">
        <title>Shoot transcriptome of the giant reed, Arundo donax.</title>
        <authorList>
            <person name="Barrero R.A."/>
            <person name="Guerrero F.D."/>
            <person name="Moolhuijzen P."/>
            <person name="Goolsby J.A."/>
            <person name="Tidwell J."/>
            <person name="Bellgard S.E."/>
            <person name="Bellgard M.I."/>
        </authorList>
    </citation>
    <scope>NUCLEOTIDE SEQUENCE</scope>
    <source>
        <tissue evidence="2">Shoot tissue taken approximately 20 cm above the soil surface</tissue>
    </source>
</reference>
<evidence type="ECO:0000256" key="1">
    <source>
        <dbReference type="SAM" id="MobiDB-lite"/>
    </source>
</evidence>